<comment type="caution">
    <text evidence="9">The sequence shown here is derived from an EMBL/GenBank/DDBJ whole genome shotgun (WGS) entry which is preliminary data.</text>
</comment>
<dbReference type="GO" id="GO:0002130">
    <property type="term" value="P:wobble position ribose methylation"/>
    <property type="evidence" value="ECO:0007669"/>
    <property type="project" value="TreeGrafter"/>
</dbReference>
<dbReference type="GO" id="GO:0141098">
    <property type="term" value="F:tRNA (cytidine(34)-2'-O)-methyltransferase activity"/>
    <property type="evidence" value="ECO:0007669"/>
    <property type="project" value="RHEA"/>
</dbReference>
<evidence type="ECO:0000256" key="1">
    <source>
        <dbReference type="ARBA" id="ARBA00022490"/>
    </source>
</evidence>
<name>A0A2N5ZGR5_MUIH1</name>
<dbReference type="SUPFAM" id="SSF75217">
    <property type="entry name" value="alpha/beta knot"/>
    <property type="match status" value="1"/>
</dbReference>
<dbReference type="HAMAP" id="MF_01885">
    <property type="entry name" value="tRNA_methyltr_TrmL"/>
    <property type="match status" value="1"/>
</dbReference>
<dbReference type="Pfam" id="PF00588">
    <property type="entry name" value="SpoU_methylase"/>
    <property type="match status" value="1"/>
</dbReference>
<evidence type="ECO:0000313" key="10">
    <source>
        <dbReference type="Proteomes" id="UP000234857"/>
    </source>
</evidence>
<dbReference type="InterPro" id="IPR029028">
    <property type="entry name" value="Alpha/beta_knot_MTases"/>
</dbReference>
<keyword evidence="5 6" id="KW-0819">tRNA processing</keyword>
<sequence>MFNVVLVEPEIPPNTGNIGRTCAATGCVLFLVGKLGFSTDDKHLKRAGLDYWKYIDVRYKDSLEELFENNPIERFHFFTKKASKVYSDVKYSLGDFLVFGRETYGLPDELLEKYPENTRLIPTKNVRSLNLSVSAGIATYEALRQNKFAL</sequence>
<dbReference type="FunFam" id="3.40.1280.10:FF:000002">
    <property type="entry name" value="Peptidylprolyl isomerase"/>
    <property type="match status" value="1"/>
</dbReference>
<evidence type="ECO:0000256" key="2">
    <source>
        <dbReference type="ARBA" id="ARBA00022603"/>
    </source>
</evidence>
<evidence type="ECO:0000256" key="7">
    <source>
        <dbReference type="PIRSR" id="PIRSR029256-1"/>
    </source>
</evidence>
<dbReference type="CDD" id="cd18094">
    <property type="entry name" value="SpoU-like_TrmL"/>
    <property type="match status" value="1"/>
</dbReference>
<dbReference type="GO" id="GO:0042802">
    <property type="term" value="F:identical protein binding"/>
    <property type="evidence" value="ECO:0007669"/>
    <property type="project" value="UniProtKB-ARBA"/>
</dbReference>
<gene>
    <name evidence="9" type="ORF">C0601_06285</name>
</gene>
<feature type="binding site" evidence="6 7">
    <location>
        <position position="128"/>
    </location>
    <ligand>
        <name>S-adenosyl-L-methionine</name>
        <dbReference type="ChEBI" id="CHEBI:59789"/>
    </ligand>
</feature>
<feature type="binding site" evidence="6 7">
    <location>
        <position position="100"/>
    </location>
    <ligand>
        <name>S-adenosyl-L-methionine</name>
        <dbReference type="ChEBI" id="CHEBI:59789"/>
    </ligand>
</feature>
<feature type="binding site" evidence="7">
    <location>
        <position position="120"/>
    </location>
    <ligand>
        <name>S-adenosyl-L-methionine</name>
        <dbReference type="ChEBI" id="CHEBI:59789"/>
    </ligand>
</feature>
<dbReference type="PANTHER" id="PTHR42971:SF1">
    <property type="entry name" value="TRNA (CYTIDINE(34)-2'-O)-METHYLTRANSFERASE"/>
    <property type="match status" value="1"/>
</dbReference>
<dbReference type="EC" id="2.1.1.207" evidence="6"/>
<dbReference type="GO" id="GO:0141102">
    <property type="term" value="F:tRNA (5-carboxymethylaminomethyluridine(34)-2'-O)-methyltransferase activity"/>
    <property type="evidence" value="ECO:0007669"/>
    <property type="project" value="RHEA"/>
</dbReference>
<feature type="domain" description="tRNA/rRNA methyltransferase SpoU type" evidence="8">
    <location>
        <begin position="2"/>
        <end position="140"/>
    </location>
</feature>
<dbReference type="Proteomes" id="UP000234857">
    <property type="component" value="Unassembled WGS sequence"/>
</dbReference>
<dbReference type="AlphaFoldDB" id="A0A2N5ZGR5"/>
<comment type="subcellular location">
    <subcellularLocation>
        <location evidence="6">Cytoplasm</location>
    </subcellularLocation>
</comment>
<feature type="binding site" evidence="6">
    <location>
        <position position="121"/>
    </location>
    <ligand>
        <name>S-adenosyl-L-methionine</name>
        <dbReference type="ChEBI" id="CHEBI:59789"/>
    </ligand>
</feature>
<dbReference type="Gene3D" id="3.40.1280.10">
    <property type="match status" value="1"/>
</dbReference>
<evidence type="ECO:0000256" key="3">
    <source>
        <dbReference type="ARBA" id="ARBA00022679"/>
    </source>
</evidence>
<keyword evidence="4 6" id="KW-0949">S-adenosyl-L-methionine</keyword>
<evidence type="ECO:0000313" key="9">
    <source>
        <dbReference type="EMBL" id="PLX17803.1"/>
    </source>
</evidence>
<dbReference type="GO" id="GO:0005737">
    <property type="term" value="C:cytoplasm"/>
    <property type="evidence" value="ECO:0007669"/>
    <property type="project" value="UniProtKB-SubCell"/>
</dbReference>
<reference evidence="9 10" key="1">
    <citation type="submission" date="2017-11" db="EMBL/GenBank/DDBJ databases">
        <title>Genome-resolved metagenomics identifies genetic mobility, metabolic interactions, and unexpected diversity in perchlorate-reducing communities.</title>
        <authorList>
            <person name="Barnum T.P."/>
            <person name="Figueroa I.A."/>
            <person name="Carlstrom C.I."/>
            <person name="Lucas L.N."/>
            <person name="Engelbrektson A.L."/>
            <person name="Coates J.D."/>
        </authorList>
    </citation>
    <scope>NUCLEOTIDE SEQUENCE [LARGE SCALE GENOMIC DNA]</scope>
    <source>
        <strain evidence="9">BM706</strain>
    </source>
</reference>
<evidence type="ECO:0000256" key="5">
    <source>
        <dbReference type="ARBA" id="ARBA00022694"/>
    </source>
</evidence>
<comment type="catalytic activity">
    <reaction evidence="6">
        <text>cytidine(34) in tRNA + S-adenosyl-L-methionine = 2'-O-methylcytidine(34) in tRNA + S-adenosyl-L-homocysteine + H(+)</text>
        <dbReference type="Rhea" id="RHEA:43084"/>
        <dbReference type="Rhea" id="RHEA-COMP:10331"/>
        <dbReference type="Rhea" id="RHEA-COMP:10332"/>
        <dbReference type="ChEBI" id="CHEBI:15378"/>
        <dbReference type="ChEBI" id="CHEBI:57856"/>
        <dbReference type="ChEBI" id="CHEBI:59789"/>
        <dbReference type="ChEBI" id="CHEBI:74495"/>
        <dbReference type="ChEBI" id="CHEBI:82748"/>
        <dbReference type="EC" id="2.1.1.207"/>
    </reaction>
</comment>
<dbReference type="EMBL" id="PKTG01000082">
    <property type="protein sequence ID" value="PLX17803.1"/>
    <property type="molecule type" value="Genomic_DNA"/>
</dbReference>
<dbReference type="InterPro" id="IPR001537">
    <property type="entry name" value="SpoU_MeTrfase"/>
</dbReference>
<protein>
    <recommendedName>
        <fullName evidence="6">Putative tRNA (cytidine(34)-2'-O)-methyltransferase</fullName>
        <ecNumber evidence="6">2.1.1.207</ecNumber>
    </recommendedName>
    <alternativeName>
        <fullName evidence="6">tRNA (cytidine/uridine-2'-O-)-methyltransferase</fullName>
    </alternativeName>
</protein>
<comment type="function">
    <text evidence="6">Could methylate the ribose at the nucleotide 34 wobble position in tRNA.</text>
</comment>
<proteinExistence type="inferred from homology"/>
<evidence type="ECO:0000256" key="4">
    <source>
        <dbReference type="ARBA" id="ARBA00022691"/>
    </source>
</evidence>
<comment type="caution">
    <text evidence="6">Lacks conserved residue(s) required for the propagation of feature annotation.</text>
</comment>
<dbReference type="PIRSF" id="PIRSF029256">
    <property type="entry name" value="SpoU_TrmH_prd"/>
    <property type="match status" value="1"/>
</dbReference>
<comment type="catalytic activity">
    <reaction evidence="6">
        <text>5-carboxymethylaminomethyluridine(34) in tRNA(Leu) + S-adenosyl-L-methionine = 5-carboxymethylaminomethyl-2'-O-methyluridine(34) in tRNA(Leu) + S-adenosyl-L-homocysteine + H(+)</text>
        <dbReference type="Rhea" id="RHEA:43088"/>
        <dbReference type="Rhea" id="RHEA-COMP:10333"/>
        <dbReference type="Rhea" id="RHEA-COMP:10334"/>
        <dbReference type="ChEBI" id="CHEBI:15378"/>
        <dbReference type="ChEBI" id="CHEBI:57856"/>
        <dbReference type="ChEBI" id="CHEBI:59789"/>
        <dbReference type="ChEBI" id="CHEBI:74508"/>
        <dbReference type="ChEBI" id="CHEBI:74511"/>
        <dbReference type="EC" id="2.1.1.207"/>
    </reaction>
</comment>
<dbReference type="InterPro" id="IPR016914">
    <property type="entry name" value="TrmL"/>
</dbReference>
<dbReference type="GO" id="GO:0003723">
    <property type="term" value="F:RNA binding"/>
    <property type="evidence" value="ECO:0007669"/>
    <property type="project" value="InterPro"/>
</dbReference>
<dbReference type="InterPro" id="IPR029026">
    <property type="entry name" value="tRNA_m1G_MTases_N"/>
</dbReference>
<keyword evidence="3 6" id="KW-0808">Transferase</keyword>
<evidence type="ECO:0000259" key="8">
    <source>
        <dbReference type="Pfam" id="PF00588"/>
    </source>
</evidence>
<dbReference type="PANTHER" id="PTHR42971">
    <property type="entry name" value="TRNA (CYTIDINE(34)-2'-O)-METHYLTRANSFERASE"/>
    <property type="match status" value="1"/>
</dbReference>
<keyword evidence="2 6" id="KW-0489">Methyltransferase</keyword>
<organism evidence="9 10">
    <name type="scientific">Muiribacterium halophilum</name>
    <dbReference type="NCBI Taxonomy" id="2053465"/>
    <lineage>
        <taxon>Bacteria</taxon>
        <taxon>Candidatus Muiribacteriota</taxon>
        <taxon>Candidatus Muiribacteriia</taxon>
        <taxon>Candidatus Muiribacteriales</taxon>
        <taxon>Candidatus Muiribacteriaceae</taxon>
        <taxon>Candidatus Muiribacterium</taxon>
    </lineage>
</organism>
<accession>A0A2N5ZGR5</accession>
<comment type="similarity">
    <text evidence="6">Belongs to the class IV-like SAM-binding methyltransferase superfamily. RNA methyltransferase TrmH family. TrmL subfamily.</text>
</comment>
<keyword evidence="1 6" id="KW-0963">Cytoplasm</keyword>
<evidence type="ECO:0000256" key="6">
    <source>
        <dbReference type="HAMAP-Rule" id="MF_01885"/>
    </source>
</evidence>